<comment type="caution">
    <text evidence="1">The sequence shown here is derived from an EMBL/GenBank/DDBJ whole genome shotgun (WGS) entry which is preliminary data.</text>
</comment>
<sequence>MPEAHARANSRIAGDASIVYNIAFTEVGAQVLPSWIPAGLNHKKMGGRPIFFCSIRLRLVRLGGAPA</sequence>
<reference evidence="2" key="1">
    <citation type="submission" date="2018-09" db="EMBL/GenBank/DDBJ databases">
        <authorList>
            <person name="Zhu H."/>
        </authorList>
    </citation>
    <scope>NUCLEOTIDE SEQUENCE [LARGE SCALE GENOMIC DNA]</scope>
    <source>
        <strain evidence="2">K1S02-23</strain>
    </source>
</reference>
<proteinExistence type="predicted"/>
<name>A0A3A3GH73_9BURK</name>
<keyword evidence="2" id="KW-1185">Reference proteome</keyword>
<dbReference type="Proteomes" id="UP000266327">
    <property type="component" value="Unassembled WGS sequence"/>
</dbReference>
<evidence type="ECO:0000313" key="2">
    <source>
        <dbReference type="Proteomes" id="UP000266327"/>
    </source>
</evidence>
<organism evidence="1 2">
    <name type="scientific">Noviherbaspirillum sedimenti</name>
    <dbReference type="NCBI Taxonomy" id="2320865"/>
    <lineage>
        <taxon>Bacteria</taxon>
        <taxon>Pseudomonadati</taxon>
        <taxon>Pseudomonadota</taxon>
        <taxon>Betaproteobacteria</taxon>
        <taxon>Burkholderiales</taxon>
        <taxon>Oxalobacteraceae</taxon>
        <taxon>Noviherbaspirillum</taxon>
    </lineage>
</organism>
<accession>A0A3A3GH73</accession>
<gene>
    <name evidence="1" type="ORF">D3878_08425</name>
</gene>
<dbReference type="EMBL" id="QYUQ01000002">
    <property type="protein sequence ID" value="RJG01606.1"/>
    <property type="molecule type" value="Genomic_DNA"/>
</dbReference>
<dbReference type="AlphaFoldDB" id="A0A3A3GH73"/>
<evidence type="ECO:0000313" key="1">
    <source>
        <dbReference type="EMBL" id="RJG01606.1"/>
    </source>
</evidence>
<protein>
    <submittedName>
        <fullName evidence="1">Uncharacterized protein</fullName>
    </submittedName>
</protein>